<keyword evidence="2" id="KW-1185">Reference proteome</keyword>
<dbReference type="KEGG" id="hbu:Hbut_1185"/>
<protein>
    <submittedName>
        <fullName evidence="1">Uncharacterized protein</fullName>
    </submittedName>
</protein>
<evidence type="ECO:0000313" key="2">
    <source>
        <dbReference type="Proteomes" id="UP000002593"/>
    </source>
</evidence>
<dbReference type="eggNOG" id="arCOG10992">
    <property type="taxonomic scope" value="Archaea"/>
</dbReference>
<dbReference type="EMBL" id="CP000493">
    <property type="protein sequence ID" value="ABM81019.1"/>
    <property type="molecule type" value="Genomic_DNA"/>
</dbReference>
<name>A2BM08_HYPBU</name>
<dbReference type="AlphaFoldDB" id="A2BM08"/>
<dbReference type="Proteomes" id="UP000002593">
    <property type="component" value="Chromosome"/>
</dbReference>
<dbReference type="RefSeq" id="WP_011822337.1">
    <property type="nucleotide sequence ID" value="NC_008818.1"/>
</dbReference>
<dbReference type="GeneID" id="4782741"/>
<dbReference type="OrthoDB" id="378439at2157"/>
<dbReference type="STRING" id="415426.Hbut_1185"/>
<dbReference type="HOGENOM" id="CLU_1451401_0_0_2"/>
<proteinExistence type="predicted"/>
<reference evidence="1 2" key="1">
    <citation type="journal article" date="2007" name="Archaea">
        <title>The genome of Hyperthermus butylicus: a sulfur-reducing, peptide fermenting, neutrophilic Crenarchaeote growing up to 108 degrees C.</title>
        <authorList>
            <person name="Brugger K."/>
            <person name="Chen L."/>
            <person name="Stark M."/>
            <person name="Zibat A."/>
            <person name="Redder P."/>
            <person name="Ruepp A."/>
            <person name="Awayez M."/>
            <person name="She Q."/>
            <person name="Garrett R.A."/>
            <person name="Klenk H.P."/>
        </authorList>
    </citation>
    <scope>NUCLEOTIDE SEQUENCE [LARGE SCALE GENOMIC DNA]</scope>
    <source>
        <strain evidence="2">DSM 5456 / JCM 9403 / PLM1-5</strain>
    </source>
</reference>
<gene>
    <name evidence="1" type="ordered locus">Hbut_1185</name>
</gene>
<sequence length="186" mass="20702">MREAGIDASVEEILLRADRRVLRSLSQRARCMILILRILQTTGKAAREDLRAYIESYGFRCGRLDEIVDMLSFYGVVECNEYCKLTDVGEDLAAALQEFLESLRSLAYNVVEGVASENDVVASLVTVFASTLGFIDVYVEEPSLAPIYIPIHLYVSGLSTVVLAQLARVSVQVYDVVKRFLEEPVG</sequence>
<organism evidence="1 2">
    <name type="scientific">Hyperthermus butylicus (strain DSM 5456 / JCM 9403 / PLM1-5)</name>
    <dbReference type="NCBI Taxonomy" id="415426"/>
    <lineage>
        <taxon>Archaea</taxon>
        <taxon>Thermoproteota</taxon>
        <taxon>Thermoprotei</taxon>
        <taxon>Desulfurococcales</taxon>
        <taxon>Pyrodictiaceae</taxon>
        <taxon>Hyperthermus</taxon>
    </lineage>
</organism>
<evidence type="ECO:0000313" key="1">
    <source>
        <dbReference type="EMBL" id="ABM81019.1"/>
    </source>
</evidence>
<dbReference type="EnsemblBacteria" id="ABM81019">
    <property type="protein sequence ID" value="ABM81019"/>
    <property type="gene ID" value="Hbut_1185"/>
</dbReference>
<accession>A2BM08</accession>